<proteinExistence type="predicted"/>
<comment type="caution">
    <text evidence="2">The sequence shown here is derived from an EMBL/GenBank/DDBJ whole genome shotgun (WGS) entry which is preliminary data.</text>
</comment>
<accession>A0AAI9T558</accession>
<keyword evidence="3" id="KW-1185">Reference proteome</keyword>
<name>A0AAI9T558_PENTH</name>
<reference evidence="2" key="2">
    <citation type="journal article" date="2016" name="Fungal Biol.">
        <title>Ochratoxin A production by Penicillium thymicola.</title>
        <authorList>
            <person name="Nguyen H.D.T."/>
            <person name="McMullin D.R."/>
            <person name="Ponomareva E."/>
            <person name="Riley R."/>
            <person name="Pomraning K.R."/>
            <person name="Baker S.E."/>
            <person name="Seifert K.A."/>
        </authorList>
    </citation>
    <scope>NUCLEOTIDE SEQUENCE</scope>
    <source>
        <strain evidence="2">DAOM 180753</strain>
    </source>
</reference>
<dbReference type="EMBL" id="LACB01001421">
    <property type="protein sequence ID" value="KAJ9480489.1"/>
    <property type="molecule type" value="Genomic_DNA"/>
</dbReference>
<reference evidence="2" key="1">
    <citation type="submission" date="2015-06" db="EMBL/GenBank/DDBJ databases">
        <authorList>
            <person name="Nguyen H."/>
        </authorList>
    </citation>
    <scope>NUCLEOTIDE SEQUENCE</scope>
    <source>
        <strain evidence="2">DAOM 180753</strain>
    </source>
</reference>
<feature type="region of interest" description="Disordered" evidence="1">
    <location>
        <begin position="28"/>
        <end position="99"/>
    </location>
</feature>
<feature type="compositionally biased region" description="Polar residues" evidence="1">
    <location>
        <begin position="82"/>
        <end position="97"/>
    </location>
</feature>
<evidence type="ECO:0000313" key="2">
    <source>
        <dbReference type="EMBL" id="KAJ9480489.1"/>
    </source>
</evidence>
<dbReference type="Proteomes" id="UP001227192">
    <property type="component" value="Unassembled WGS sequence"/>
</dbReference>
<gene>
    <name evidence="2" type="ORF">VN97_g13077</name>
</gene>
<dbReference type="AlphaFoldDB" id="A0AAI9T558"/>
<evidence type="ECO:0000256" key="1">
    <source>
        <dbReference type="SAM" id="MobiDB-lite"/>
    </source>
</evidence>
<protein>
    <submittedName>
        <fullName evidence="2">Uncharacterized protein</fullName>
    </submittedName>
</protein>
<sequence length="146" mass="16311">MSEKYALPASKRAAWNAAGNIQLETCCARHQPRRPYRNVRKQPPNSTTEHHEIEGGHGSSHQRPSKPETRRAPDPGTVDYRLTNTREPQRVATLSTYSRERFGSIPKPYLCQSQSFNLLSPTSEVVEESMSGSGNVGYLGSNLKDQ</sequence>
<feature type="compositionally biased region" description="Basic residues" evidence="1">
    <location>
        <begin position="30"/>
        <end position="40"/>
    </location>
</feature>
<evidence type="ECO:0000313" key="3">
    <source>
        <dbReference type="Proteomes" id="UP001227192"/>
    </source>
</evidence>
<organism evidence="2 3">
    <name type="scientific">Penicillium thymicola</name>
    <dbReference type="NCBI Taxonomy" id="293382"/>
    <lineage>
        <taxon>Eukaryota</taxon>
        <taxon>Fungi</taxon>
        <taxon>Dikarya</taxon>
        <taxon>Ascomycota</taxon>
        <taxon>Pezizomycotina</taxon>
        <taxon>Eurotiomycetes</taxon>
        <taxon>Eurotiomycetidae</taxon>
        <taxon>Eurotiales</taxon>
        <taxon>Aspergillaceae</taxon>
        <taxon>Penicillium</taxon>
    </lineage>
</organism>